<dbReference type="SUPFAM" id="SSF89082">
    <property type="entry name" value="Antibiotic binding domain of TipA-like multidrug resistance regulators"/>
    <property type="match status" value="1"/>
</dbReference>
<dbReference type="GO" id="GO:0003677">
    <property type="term" value="F:DNA binding"/>
    <property type="evidence" value="ECO:0007669"/>
    <property type="project" value="UniProtKB-KW"/>
</dbReference>
<evidence type="ECO:0000256" key="5">
    <source>
        <dbReference type="SAM" id="Coils"/>
    </source>
</evidence>
<dbReference type="InterPro" id="IPR009061">
    <property type="entry name" value="DNA-bd_dom_put_sf"/>
</dbReference>
<dbReference type="Gene3D" id="1.10.490.50">
    <property type="entry name" value="Antibiotic binding domain of TipA-like multidrug resistance regulators"/>
    <property type="match status" value="1"/>
</dbReference>
<dbReference type="CDD" id="cd01106">
    <property type="entry name" value="HTH_TipAL-Mta"/>
    <property type="match status" value="1"/>
</dbReference>
<evidence type="ECO:0000259" key="6">
    <source>
        <dbReference type="PROSITE" id="PS50937"/>
    </source>
</evidence>
<dbReference type="Pfam" id="PF13411">
    <property type="entry name" value="MerR_1"/>
    <property type="match status" value="1"/>
</dbReference>
<dbReference type="InterPro" id="IPR012925">
    <property type="entry name" value="TipAS_dom"/>
</dbReference>
<evidence type="ECO:0000313" key="7">
    <source>
        <dbReference type="EMBL" id="PWF26493.1"/>
    </source>
</evidence>
<dbReference type="AlphaFoldDB" id="A0A2V1KAJ1"/>
<keyword evidence="8" id="KW-1185">Reference proteome</keyword>
<sequence length="267" mass="30343">MTVGEAANLVGVSVRTLHHWEQIGLLVPAARSSAGYRLYGPADIERIHQILVYRETGMALADIAQLLGETESGVAPATLTPSSATAHLARQRKLLTDRIARLQEMVSAVDTMMEKKKMGIQLTPEEQVEIFGKDWKPEWQDEARERWDDPEVWSQYADRTAKLTKDDYRRITAEIKAMEAQLGEAKRNGVQPGTERANQLAELHRASLDQWFDVPYARQILLARMYTQDPQFAKHYNDIEPDLTPWLLQIVEANARAHGVDTENVEW</sequence>
<dbReference type="PANTHER" id="PTHR30204:SF90">
    <property type="entry name" value="HTH-TYPE TRANSCRIPTIONAL ACTIVATOR MTA"/>
    <property type="match status" value="1"/>
</dbReference>
<dbReference type="Gene3D" id="1.10.1660.10">
    <property type="match status" value="1"/>
</dbReference>
<dbReference type="InterPro" id="IPR000551">
    <property type="entry name" value="MerR-type_HTH_dom"/>
</dbReference>
<dbReference type="InterPro" id="IPR047057">
    <property type="entry name" value="MerR_fam"/>
</dbReference>
<comment type="caution">
    <text evidence="7">The sequence shown here is derived from an EMBL/GenBank/DDBJ whole genome shotgun (WGS) entry which is preliminary data.</text>
</comment>
<reference evidence="8" key="1">
    <citation type="submission" date="2018-05" db="EMBL/GenBank/DDBJ databases">
        <authorList>
            <person name="Li Y."/>
        </authorList>
    </citation>
    <scope>NUCLEOTIDE SEQUENCE [LARGE SCALE GENOMIC DNA]</scope>
    <source>
        <strain evidence="8">sk1b4</strain>
    </source>
</reference>
<evidence type="ECO:0000256" key="2">
    <source>
        <dbReference type="ARBA" id="ARBA00023125"/>
    </source>
</evidence>
<accession>A0A2V1KAJ1</accession>
<dbReference type="GO" id="GO:0003700">
    <property type="term" value="F:DNA-binding transcription factor activity"/>
    <property type="evidence" value="ECO:0007669"/>
    <property type="project" value="InterPro"/>
</dbReference>
<keyword evidence="4" id="KW-0804">Transcription</keyword>
<feature type="coiled-coil region" evidence="5">
    <location>
        <begin position="161"/>
        <end position="188"/>
    </location>
</feature>
<protein>
    <submittedName>
        <fullName evidence="7">MerR family transcriptional regulator</fullName>
    </submittedName>
</protein>
<dbReference type="OrthoDB" id="9809391at2"/>
<dbReference type="SMART" id="SM00422">
    <property type="entry name" value="HTH_MERR"/>
    <property type="match status" value="1"/>
</dbReference>
<proteinExistence type="predicted"/>
<dbReference type="PROSITE" id="PS00552">
    <property type="entry name" value="HTH_MERR_1"/>
    <property type="match status" value="1"/>
</dbReference>
<name>A0A2V1KAJ1_9ACTO</name>
<keyword evidence="3" id="KW-0010">Activator</keyword>
<feature type="domain" description="HTH merR-type" evidence="6">
    <location>
        <begin position="1"/>
        <end position="69"/>
    </location>
</feature>
<dbReference type="PRINTS" id="PR00040">
    <property type="entry name" value="HTHMERR"/>
</dbReference>
<evidence type="ECO:0000313" key="8">
    <source>
        <dbReference type="Proteomes" id="UP000245283"/>
    </source>
</evidence>
<evidence type="ECO:0000256" key="4">
    <source>
        <dbReference type="ARBA" id="ARBA00023163"/>
    </source>
</evidence>
<dbReference type="SUPFAM" id="SSF46955">
    <property type="entry name" value="Putative DNA-binding domain"/>
    <property type="match status" value="1"/>
</dbReference>
<dbReference type="Proteomes" id="UP000245283">
    <property type="component" value="Unassembled WGS sequence"/>
</dbReference>
<evidence type="ECO:0000256" key="1">
    <source>
        <dbReference type="ARBA" id="ARBA00023015"/>
    </source>
</evidence>
<keyword evidence="2" id="KW-0238">DNA-binding</keyword>
<dbReference type="EMBL" id="QETB01000003">
    <property type="protein sequence ID" value="PWF26493.1"/>
    <property type="molecule type" value="Genomic_DNA"/>
</dbReference>
<keyword evidence="1" id="KW-0805">Transcription regulation</keyword>
<dbReference type="PROSITE" id="PS50937">
    <property type="entry name" value="HTH_MERR_2"/>
    <property type="match status" value="1"/>
</dbReference>
<gene>
    <name evidence="7" type="ORF">DD236_06475</name>
</gene>
<dbReference type="Pfam" id="PF07739">
    <property type="entry name" value="TipAS"/>
    <property type="match status" value="1"/>
</dbReference>
<evidence type="ECO:0000256" key="3">
    <source>
        <dbReference type="ARBA" id="ARBA00023159"/>
    </source>
</evidence>
<keyword evidence="5" id="KW-0175">Coiled coil</keyword>
<organism evidence="7 8">
    <name type="scientific">Ancrocorticia populi</name>
    <dbReference type="NCBI Taxonomy" id="2175228"/>
    <lineage>
        <taxon>Bacteria</taxon>
        <taxon>Bacillati</taxon>
        <taxon>Actinomycetota</taxon>
        <taxon>Actinomycetes</taxon>
        <taxon>Actinomycetales</taxon>
        <taxon>Actinomycetaceae</taxon>
        <taxon>Ancrocorticia</taxon>
    </lineage>
</organism>
<dbReference type="PANTHER" id="PTHR30204">
    <property type="entry name" value="REDOX-CYCLING DRUG-SENSING TRANSCRIPTIONAL ACTIVATOR SOXR"/>
    <property type="match status" value="1"/>
</dbReference>
<dbReference type="InterPro" id="IPR036244">
    <property type="entry name" value="TipA-like_antibiotic-bd"/>
</dbReference>